<evidence type="ECO:0000313" key="2">
    <source>
        <dbReference type="EMBL" id="MBC8753142.1"/>
    </source>
</evidence>
<gene>
    <name evidence="2" type="ORF">H2O64_00560</name>
</gene>
<protein>
    <submittedName>
        <fullName evidence="2">Uncharacterized protein</fullName>
    </submittedName>
</protein>
<name>A0ABR7Q3Q1_9FLAO</name>
<dbReference type="EMBL" id="JACGWS010000001">
    <property type="protein sequence ID" value="MBC8753142.1"/>
    <property type="molecule type" value="Genomic_DNA"/>
</dbReference>
<keyword evidence="3" id="KW-1185">Reference proteome</keyword>
<feature type="signal peptide" evidence="1">
    <location>
        <begin position="1"/>
        <end position="18"/>
    </location>
</feature>
<comment type="caution">
    <text evidence="2">The sequence shown here is derived from an EMBL/GenBank/DDBJ whole genome shotgun (WGS) entry which is preliminary data.</text>
</comment>
<proteinExistence type="predicted"/>
<evidence type="ECO:0000256" key="1">
    <source>
        <dbReference type="SAM" id="SignalP"/>
    </source>
</evidence>
<feature type="chain" id="PRO_5045478995" evidence="1">
    <location>
        <begin position="19"/>
        <end position="197"/>
    </location>
</feature>
<dbReference type="RefSeq" id="WP_187560187.1">
    <property type="nucleotide sequence ID" value="NZ_JACGWS010000001.1"/>
</dbReference>
<dbReference type="Proteomes" id="UP000619238">
    <property type="component" value="Unassembled WGS sequence"/>
</dbReference>
<sequence>MKLLLSLVLLFSLHTLNAQLSKSKITKNIHAWQTENAEKYVLKLQGTEVVTAITRYHPERPEEKNDLIEVTYKGMKIQLKFTKPLKETSTHSDSLQKYFSYVSFSKIYNNIPSNGWNVHPQTPSSSLRGKGVTFTSENGTLSISIHWSIYAITGYKDSKKCNEALAMADSSAPEECFVHVAKTLPLEVLITKVSLEN</sequence>
<reference evidence="2 3" key="1">
    <citation type="submission" date="2020-07" db="EMBL/GenBank/DDBJ databases">
        <title>Description of Kordia aestuariivivens sp. nov., isolated from a tidal flat.</title>
        <authorList>
            <person name="Park S."/>
            <person name="Yoon J.-H."/>
        </authorList>
    </citation>
    <scope>NUCLEOTIDE SEQUENCE [LARGE SCALE GENOMIC DNA]</scope>
    <source>
        <strain evidence="2 3">YSTF-M3</strain>
    </source>
</reference>
<evidence type="ECO:0000313" key="3">
    <source>
        <dbReference type="Proteomes" id="UP000619238"/>
    </source>
</evidence>
<keyword evidence="1" id="KW-0732">Signal</keyword>
<accession>A0ABR7Q3Q1</accession>
<organism evidence="2 3">
    <name type="scientific">Kordia aestuariivivens</name>
    <dbReference type="NCBI Taxonomy" id="2759037"/>
    <lineage>
        <taxon>Bacteria</taxon>
        <taxon>Pseudomonadati</taxon>
        <taxon>Bacteroidota</taxon>
        <taxon>Flavobacteriia</taxon>
        <taxon>Flavobacteriales</taxon>
        <taxon>Flavobacteriaceae</taxon>
        <taxon>Kordia</taxon>
    </lineage>
</organism>